<dbReference type="Pfam" id="PF13899">
    <property type="entry name" value="Thioredoxin_7"/>
    <property type="match status" value="1"/>
</dbReference>
<dbReference type="PANTHER" id="PTHR23322:SF6">
    <property type="entry name" value="UBX DOMAIN-CONTAINING PROTEIN 7"/>
    <property type="match status" value="1"/>
</dbReference>
<evidence type="ECO:0000259" key="2">
    <source>
        <dbReference type="PROSITE" id="PS50033"/>
    </source>
</evidence>
<dbReference type="Gene3D" id="3.40.30.10">
    <property type="entry name" value="Glutaredoxin"/>
    <property type="match status" value="1"/>
</dbReference>
<accession>A0A6A6U1Y4</accession>
<dbReference type="InterPro" id="IPR050730">
    <property type="entry name" value="UBX_domain-protein"/>
</dbReference>
<gene>
    <name evidence="3" type="ORF">BT63DRAFT_44128</name>
</gene>
<dbReference type="SUPFAM" id="SSF46934">
    <property type="entry name" value="UBA-like"/>
    <property type="match status" value="1"/>
</dbReference>
<dbReference type="CDD" id="cd01767">
    <property type="entry name" value="UBX"/>
    <property type="match status" value="1"/>
</dbReference>
<dbReference type="InterPro" id="IPR036249">
    <property type="entry name" value="Thioredoxin-like_sf"/>
</dbReference>
<dbReference type="PANTHER" id="PTHR23322">
    <property type="entry name" value="FAS-ASSOCIATED PROTEIN"/>
    <property type="match status" value="1"/>
</dbReference>
<proteinExistence type="predicted"/>
<dbReference type="Proteomes" id="UP000799302">
    <property type="component" value="Unassembled WGS sequence"/>
</dbReference>
<feature type="domain" description="UBX" evidence="2">
    <location>
        <begin position="442"/>
        <end position="518"/>
    </location>
</feature>
<dbReference type="Pfam" id="PF00789">
    <property type="entry name" value="UBX"/>
    <property type="match status" value="1"/>
</dbReference>
<dbReference type="OrthoDB" id="270602at2759"/>
<dbReference type="SMART" id="SM00594">
    <property type="entry name" value="UAS"/>
    <property type="match status" value="1"/>
</dbReference>
<evidence type="ECO:0000313" key="3">
    <source>
        <dbReference type="EMBL" id="KAF2665920.1"/>
    </source>
</evidence>
<feature type="region of interest" description="Disordered" evidence="1">
    <location>
        <begin position="48"/>
        <end position="70"/>
    </location>
</feature>
<name>A0A6A6U1Y4_9PEZI</name>
<dbReference type="CDD" id="cd02958">
    <property type="entry name" value="UAS"/>
    <property type="match status" value="1"/>
</dbReference>
<dbReference type="SUPFAM" id="SSF54236">
    <property type="entry name" value="Ubiquitin-like"/>
    <property type="match status" value="1"/>
</dbReference>
<dbReference type="AlphaFoldDB" id="A0A6A6U1Y4"/>
<feature type="compositionally biased region" description="Low complexity" evidence="1">
    <location>
        <begin position="58"/>
        <end position="67"/>
    </location>
</feature>
<keyword evidence="4" id="KW-1185">Reference proteome</keyword>
<dbReference type="InterPro" id="IPR009060">
    <property type="entry name" value="UBA-like_sf"/>
</dbReference>
<dbReference type="GO" id="GO:0043161">
    <property type="term" value="P:proteasome-mediated ubiquitin-dependent protein catabolic process"/>
    <property type="evidence" value="ECO:0007669"/>
    <property type="project" value="TreeGrafter"/>
</dbReference>
<dbReference type="SUPFAM" id="SSF52833">
    <property type="entry name" value="Thioredoxin-like"/>
    <property type="match status" value="1"/>
</dbReference>
<reference evidence="3" key="1">
    <citation type="journal article" date="2020" name="Stud. Mycol.">
        <title>101 Dothideomycetes genomes: a test case for predicting lifestyles and emergence of pathogens.</title>
        <authorList>
            <person name="Haridas S."/>
            <person name="Albert R."/>
            <person name="Binder M."/>
            <person name="Bloem J."/>
            <person name="Labutti K."/>
            <person name="Salamov A."/>
            <person name="Andreopoulos B."/>
            <person name="Baker S."/>
            <person name="Barry K."/>
            <person name="Bills G."/>
            <person name="Bluhm B."/>
            <person name="Cannon C."/>
            <person name="Castanera R."/>
            <person name="Culley D."/>
            <person name="Daum C."/>
            <person name="Ezra D."/>
            <person name="Gonzalez J."/>
            <person name="Henrissat B."/>
            <person name="Kuo A."/>
            <person name="Liang C."/>
            <person name="Lipzen A."/>
            <person name="Lutzoni F."/>
            <person name="Magnuson J."/>
            <person name="Mondo S."/>
            <person name="Nolan M."/>
            <person name="Ohm R."/>
            <person name="Pangilinan J."/>
            <person name="Park H.-J."/>
            <person name="Ramirez L."/>
            <person name="Alfaro M."/>
            <person name="Sun H."/>
            <person name="Tritt A."/>
            <person name="Yoshinaga Y."/>
            <person name="Zwiers L.-H."/>
            <person name="Turgeon B."/>
            <person name="Goodwin S."/>
            <person name="Spatafora J."/>
            <person name="Crous P."/>
            <person name="Grigoriev I."/>
        </authorList>
    </citation>
    <scope>NUCLEOTIDE SEQUENCE</scope>
    <source>
        <strain evidence="3">CBS 115976</strain>
    </source>
</reference>
<evidence type="ECO:0000256" key="1">
    <source>
        <dbReference type="SAM" id="MobiDB-lite"/>
    </source>
</evidence>
<dbReference type="GO" id="GO:0043130">
    <property type="term" value="F:ubiquitin binding"/>
    <property type="evidence" value="ECO:0007669"/>
    <property type="project" value="TreeGrafter"/>
</dbReference>
<dbReference type="InterPro" id="IPR029071">
    <property type="entry name" value="Ubiquitin-like_domsf"/>
</dbReference>
<sequence length="525" mass="58373">MDDENLSQFITFTGASTSQAEQYLRMSDGNVEAAVTLFLDNPTLVSEPSTAPLNTSHPVAPAASAPARRNYNQDASGVIQIDSDEDDLDEDDTMDDVEYLGENPAPATADDAEIARRLQEEMYSGGGRDPDSVRAPIERTRETLVGGDDYDDDAVSAMIQRQLRRQQGDGAGRRNVGIFNQRDTQSSVWVDDSTNPAERAQNLSYVTGGASERSARAQTLAEMFRPPFELMSRLAFEDARDEGKEKQKWILVNVQDPSVFDCQVLNRDLWKDKDVAEMIKENFIFLQYANDDPRGAGYIQYYLANNRNDQNAFPHIAIVDPRTGEQVKVWSGPPAPKKPDFLMQLYEFLDRYSLDVDSRNPIAKRKPERKDVDIGRMTEDQMLEMAMQNSLAANASGPAHEDPDELTKSITIDKGKASANGTELQSPFAAIPSDQPHTEPSDPSTTTRIQFRYSGGRTVRRFSVDDPVRRIYEWLKAEPLDGKAGLEFDLMLMGKNLINSLDETIGDAGLKNASVMVEFAGGDDE</sequence>
<dbReference type="Pfam" id="PF14555">
    <property type="entry name" value="UBA_4"/>
    <property type="match status" value="1"/>
</dbReference>
<dbReference type="Gene3D" id="3.10.20.90">
    <property type="entry name" value="Phosphatidylinositol 3-kinase Catalytic Subunit, Chain A, domain 1"/>
    <property type="match status" value="1"/>
</dbReference>
<dbReference type="EMBL" id="MU004239">
    <property type="protein sequence ID" value="KAF2665920.1"/>
    <property type="molecule type" value="Genomic_DNA"/>
</dbReference>
<dbReference type="GO" id="GO:0005634">
    <property type="term" value="C:nucleus"/>
    <property type="evidence" value="ECO:0007669"/>
    <property type="project" value="TreeGrafter"/>
</dbReference>
<feature type="region of interest" description="Disordered" evidence="1">
    <location>
        <begin position="427"/>
        <end position="448"/>
    </location>
</feature>
<dbReference type="InterPro" id="IPR006577">
    <property type="entry name" value="UAS"/>
</dbReference>
<protein>
    <recommendedName>
        <fullName evidence="2">UBX domain-containing protein</fullName>
    </recommendedName>
</protein>
<dbReference type="Gene3D" id="1.10.8.10">
    <property type="entry name" value="DNA helicase RuvA subunit, C-terminal domain"/>
    <property type="match status" value="1"/>
</dbReference>
<evidence type="ECO:0000313" key="4">
    <source>
        <dbReference type="Proteomes" id="UP000799302"/>
    </source>
</evidence>
<organism evidence="3 4">
    <name type="scientific">Microthyrium microscopicum</name>
    <dbReference type="NCBI Taxonomy" id="703497"/>
    <lineage>
        <taxon>Eukaryota</taxon>
        <taxon>Fungi</taxon>
        <taxon>Dikarya</taxon>
        <taxon>Ascomycota</taxon>
        <taxon>Pezizomycotina</taxon>
        <taxon>Dothideomycetes</taxon>
        <taxon>Dothideomycetes incertae sedis</taxon>
        <taxon>Microthyriales</taxon>
        <taxon>Microthyriaceae</taxon>
        <taxon>Microthyrium</taxon>
    </lineage>
</organism>
<dbReference type="PROSITE" id="PS50033">
    <property type="entry name" value="UBX"/>
    <property type="match status" value="1"/>
</dbReference>
<dbReference type="InterPro" id="IPR001012">
    <property type="entry name" value="UBX_dom"/>
</dbReference>
<feature type="compositionally biased region" description="Polar residues" evidence="1">
    <location>
        <begin position="48"/>
        <end position="57"/>
    </location>
</feature>